<evidence type="ECO:0000313" key="5">
    <source>
        <dbReference type="Proteomes" id="UP000019249"/>
    </source>
</evidence>
<dbReference type="InterPro" id="IPR004843">
    <property type="entry name" value="Calcineurin-like_PHP"/>
</dbReference>
<dbReference type="InterPro" id="IPR029052">
    <property type="entry name" value="Metallo-depent_PP-like"/>
</dbReference>
<evidence type="ECO:0000256" key="2">
    <source>
        <dbReference type="ARBA" id="ARBA00022801"/>
    </source>
</evidence>
<name>A0ABN0RDZ2_9LIST</name>
<dbReference type="EMBL" id="AODF01000024">
    <property type="protein sequence ID" value="EUJ30318.1"/>
    <property type="molecule type" value="Genomic_DNA"/>
</dbReference>
<dbReference type="Proteomes" id="UP000019249">
    <property type="component" value="Unassembled WGS sequence"/>
</dbReference>
<accession>A0ABN0RDZ2</accession>
<keyword evidence="2" id="KW-0378">Hydrolase</keyword>
<evidence type="ECO:0000313" key="4">
    <source>
        <dbReference type="EMBL" id="EUJ30318.1"/>
    </source>
</evidence>
<sequence length="293" mass="32201">MKKFLLGATGVVASGIGYAYYSTKKLGVTSYEIYSEKIPRGFDGERYVQLSDLHSAVFGESNYKLIEAVENINPAGIFITGDLIHGDEPHHVALALVRKLLRTAPIYYVSGNHEWGSAFYPELFQSLEAAGVTILRNETIFLEKDQARIALAGVEDPAFMLPRPASITFRYSREELEPVLSEAINQAADGIPADVFTILLAHRPEFWPLYQEKRPDLVLSGHAHGGQVRLPFTEGLFSPGQGLMPKLTAGLHQAGSKKMIISRGLGNSSILVPRVLNNPEIVEVTLRADGLQE</sequence>
<dbReference type="Gene3D" id="3.60.21.10">
    <property type="match status" value="1"/>
</dbReference>
<gene>
    <name evidence="4" type="ORF">MFLO_10863</name>
</gene>
<feature type="domain" description="Calcineurin-like phosphoesterase" evidence="3">
    <location>
        <begin position="46"/>
        <end position="225"/>
    </location>
</feature>
<dbReference type="PANTHER" id="PTHR31302:SF31">
    <property type="entry name" value="PHOSPHODIESTERASE YAEI"/>
    <property type="match status" value="1"/>
</dbReference>
<reference evidence="4 5" key="1">
    <citation type="journal article" date="2014" name="Int. J. Syst. Evol. Microbiol.">
        <title>Listeria floridensis sp. nov., Listeria aquatica sp. nov., Listeria cornellensis sp. nov., Listeria riparia sp. nov. and Listeria grandensis sp. nov., from agricultural and natural environments.</title>
        <authorList>
            <person name="den Bakker H.C."/>
            <person name="Warchocki S."/>
            <person name="Wright E.M."/>
            <person name="Allred A.F."/>
            <person name="Ahlstrom C."/>
            <person name="Manuel C.S."/>
            <person name="Stasiewicz M.J."/>
            <person name="Burrell A."/>
            <person name="Roof S."/>
            <person name="Strawn L."/>
            <person name="Fortes E.D."/>
            <person name="Nightingale K.K."/>
            <person name="Kephart D."/>
            <person name="Wiedmann M."/>
        </authorList>
    </citation>
    <scope>NUCLEOTIDE SEQUENCE [LARGE SCALE GENOMIC DNA]</scope>
    <source>
        <strain evidence="4 5">FSL S10-1187</strain>
    </source>
</reference>
<keyword evidence="1" id="KW-0479">Metal-binding</keyword>
<organism evidence="4 5">
    <name type="scientific">Listeria floridensis FSL S10-1187</name>
    <dbReference type="NCBI Taxonomy" id="1265817"/>
    <lineage>
        <taxon>Bacteria</taxon>
        <taxon>Bacillati</taxon>
        <taxon>Bacillota</taxon>
        <taxon>Bacilli</taxon>
        <taxon>Bacillales</taxon>
        <taxon>Listeriaceae</taxon>
        <taxon>Listeria</taxon>
    </lineage>
</organism>
<proteinExistence type="predicted"/>
<dbReference type="SUPFAM" id="SSF56300">
    <property type="entry name" value="Metallo-dependent phosphatases"/>
    <property type="match status" value="1"/>
</dbReference>
<protein>
    <submittedName>
        <fullName evidence="4">Metallophosphoesterase ykuE</fullName>
    </submittedName>
</protein>
<dbReference type="Pfam" id="PF00149">
    <property type="entry name" value="Metallophos"/>
    <property type="match status" value="1"/>
</dbReference>
<comment type="caution">
    <text evidence="4">The sequence shown here is derived from an EMBL/GenBank/DDBJ whole genome shotgun (WGS) entry which is preliminary data.</text>
</comment>
<dbReference type="CDD" id="cd07385">
    <property type="entry name" value="MPP_YkuE_C"/>
    <property type="match status" value="1"/>
</dbReference>
<evidence type="ECO:0000256" key="1">
    <source>
        <dbReference type="ARBA" id="ARBA00022723"/>
    </source>
</evidence>
<dbReference type="RefSeq" id="WP_036097732.1">
    <property type="nucleotide sequence ID" value="NZ_AODF01000024.1"/>
</dbReference>
<dbReference type="InterPro" id="IPR051158">
    <property type="entry name" value="Metallophosphoesterase_sf"/>
</dbReference>
<dbReference type="PANTHER" id="PTHR31302">
    <property type="entry name" value="TRANSMEMBRANE PROTEIN WITH METALLOPHOSPHOESTERASE DOMAIN-RELATED"/>
    <property type="match status" value="1"/>
</dbReference>
<keyword evidence="5" id="KW-1185">Reference proteome</keyword>
<evidence type="ECO:0000259" key="3">
    <source>
        <dbReference type="Pfam" id="PF00149"/>
    </source>
</evidence>